<dbReference type="SUPFAM" id="SSF54211">
    <property type="entry name" value="Ribosomal protein S5 domain 2-like"/>
    <property type="match status" value="1"/>
</dbReference>
<dbReference type="InterPro" id="IPR005517">
    <property type="entry name" value="Transl_elong_EFG/EF2_IV"/>
</dbReference>
<evidence type="ECO:0000256" key="2">
    <source>
        <dbReference type="ARBA" id="ARBA00023134"/>
    </source>
</evidence>
<evidence type="ECO:0000259" key="3">
    <source>
        <dbReference type="SMART" id="SM00889"/>
    </source>
</evidence>
<proteinExistence type="predicted"/>
<gene>
    <name evidence="4" type="ORF">H6G14_32155</name>
</gene>
<reference evidence="4 5" key="1">
    <citation type="journal article" date="2020" name="ISME J.">
        <title>Comparative genomics reveals insights into cyanobacterial evolution and habitat adaptation.</title>
        <authorList>
            <person name="Chen M.Y."/>
            <person name="Teng W.K."/>
            <person name="Zhao L."/>
            <person name="Hu C.X."/>
            <person name="Zhou Y.K."/>
            <person name="Han B.P."/>
            <person name="Song L.R."/>
            <person name="Shu W.S."/>
        </authorList>
    </citation>
    <scope>NUCLEOTIDE SEQUENCE [LARGE SCALE GENOMIC DNA]</scope>
    <source>
        <strain evidence="4 5">FACHB-3921</strain>
    </source>
</reference>
<dbReference type="Proteomes" id="UP000621307">
    <property type="component" value="Unassembled WGS sequence"/>
</dbReference>
<dbReference type="RefSeq" id="WP_190573032.1">
    <property type="nucleotide sequence ID" value="NZ_JACJQL010000136.1"/>
</dbReference>
<feature type="domain" description="Translation elongation factor EFG/EF2" evidence="3">
    <location>
        <begin position="126"/>
        <end position="245"/>
    </location>
</feature>
<keyword evidence="1" id="KW-0547">Nucleotide-binding</keyword>
<dbReference type="Gene3D" id="3.30.230.10">
    <property type="match status" value="1"/>
</dbReference>
<organism evidence="4 5">
    <name type="scientific">Nostoc parmelioides FACHB-3921</name>
    <dbReference type="NCBI Taxonomy" id="2692909"/>
    <lineage>
        <taxon>Bacteria</taxon>
        <taxon>Bacillati</taxon>
        <taxon>Cyanobacteriota</taxon>
        <taxon>Cyanophyceae</taxon>
        <taxon>Nostocales</taxon>
        <taxon>Nostocaceae</taxon>
        <taxon>Nostoc</taxon>
    </lineage>
</organism>
<dbReference type="SMART" id="SM00889">
    <property type="entry name" value="EFG_IV"/>
    <property type="match status" value="1"/>
</dbReference>
<accession>A0ABR8BNY9</accession>
<evidence type="ECO:0000313" key="5">
    <source>
        <dbReference type="Proteomes" id="UP000621307"/>
    </source>
</evidence>
<sequence>MNRKQLYFGKDYSYEARQKKIGWLNKIIESLYEQPELGKYEDDEDSQELFTQETITVAKHLIKLITQEEPNTQDVNELYRLLKIYKHMRNSAWDDICKYVEKWHWVVNIWETFQNVVELDIWHGYKYQRYSIKEPLIAEGKFIRNSSSIDHYGHVVFKVEQNLEENQIKIIWQIPNETVIPDECIPESIEGIIDGLIRHFHLQNQALTFLKITVFNGSYHEYHYRESDYRLAATIAWINALKTAEIIPL</sequence>
<dbReference type="InterPro" id="IPR014721">
    <property type="entry name" value="Ribsml_uS5_D2-typ_fold_subgr"/>
</dbReference>
<keyword evidence="5" id="KW-1185">Reference proteome</keyword>
<dbReference type="InterPro" id="IPR020568">
    <property type="entry name" value="Ribosomal_Su5_D2-typ_SF"/>
</dbReference>
<name>A0ABR8BNY9_9NOSO</name>
<evidence type="ECO:0000313" key="4">
    <source>
        <dbReference type="EMBL" id="MBD2255827.1"/>
    </source>
</evidence>
<dbReference type="Pfam" id="PF03764">
    <property type="entry name" value="EFG_IV"/>
    <property type="match status" value="1"/>
</dbReference>
<protein>
    <recommendedName>
        <fullName evidence="3">Translation elongation factor EFG/EF2 domain-containing protein</fullName>
    </recommendedName>
</protein>
<comment type="caution">
    <text evidence="4">The sequence shown here is derived from an EMBL/GenBank/DDBJ whole genome shotgun (WGS) entry which is preliminary data.</text>
</comment>
<keyword evidence="2" id="KW-0342">GTP-binding</keyword>
<evidence type="ECO:0000256" key="1">
    <source>
        <dbReference type="ARBA" id="ARBA00022741"/>
    </source>
</evidence>
<dbReference type="EMBL" id="JACJQL010000136">
    <property type="protein sequence ID" value="MBD2255827.1"/>
    <property type="molecule type" value="Genomic_DNA"/>
</dbReference>